<gene>
    <name evidence="5" type="ORF">FUA23_14555</name>
</gene>
<feature type="domain" description="Gliding motility-associated protein GldM first immunoglobulin-like" evidence="3">
    <location>
        <begin position="255"/>
        <end position="353"/>
    </location>
</feature>
<dbReference type="EMBL" id="VOXD01000022">
    <property type="protein sequence ID" value="TXF88504.1"/>
    <property type="molecule type" value="Genomic_DNA"/>
</dbReference>
<evidence type="ECO:0000313" key="6">
    <source>
        <dbReference type="Proteomes" id="UP000321907"/>
    </source>
</evidence>
<dbReference type="Pfam" id="PF21601">
    <property type="entry name" value="GldM_2nd"/>
    <property type="match status" value="1"/>
</dbReference>
<dbReference type="Proteomes" id="UP000321907">
    <property type="component" value="Unassembled WGS sequence"/>
</dbReference>
<comment type="caution">
    <text evidence="5">The sequence shown here is derived from an EMBL/GenBank/DDBJ whole genome shotgun (WGS) entry which is preliminary data.</text>
</comment>
<protein>
    <recommendedName>
        <fullName evidence="7">Gliding motility-associated protein GldM</fullName>
    </recommendedName>
</protein>
<organism evidence="5 6">
    <name type="scientific">Neolewinella aurantiaca</name>
    <dbReference type="NCBI Taxonomy" id="2602767"/>
    <lineage>
        <taxon>Bacteria</taxon>
        <taxon>Pseudomonadati</taxon>
        <taxon>Bacteroidota</taxon>
        <taxon>Saprospiria</taxon>
        <taxon>Saprospirales</taxon>
        <taxon>Lewinellaceae</taxon>
        <taxon>Neolewinella</taxon>
    </lineage>
</organism>
<feature type="domain" description="Gliding motility-associated protein GldM second immunoglobulin-like" evidence="4">
    <location>
        <begin position="357"/>
        <end position="435"/>
    </location>
</feature>
<dbReference type="InterPro" id="IPR022719">
    <property type="entry name" value="Motility-assoc_prot_GldM_C"/>
</dbReference>
<feature type="domain" description="Gliding motility-associated protein GldM C-terminal" evidence="1">
    <location>
        <begin position="438"/>
        <end position="544"/>
    </location>
</feature>
<dbReference type="Pfam" id="PF12080">
    <property type="entry name" value="GldM_4th"/>
    <property type="match status" value="1"/>
</dbReference>
<evidence type="ECO:0000313" key="5">
    <source>
        <dbReference type="EMBL" id="TXF88504.1"/>
    </source>
</evidence>
<accession>A0A5C7FR18</accession>
<evidence type="ECO:0000259" key="2">
    <source>
        <dbReference type="Pfam" id="PF12081"/>
    </source>
</evidence>
<evidence type="ECO:0000259" key="4">
    <source>
        <dbReference type="Pfam" id="PF21602"/>
    </source>
</evidence>
<dbReference type="AlphaFoldDB" id="A0A5C7FR18"/>
<proteinExistence type="predicted"/>
<dbReference type="Pfam" id="PF21602">
    <property type="entry name" value="GldM_3rd"/>
    <property type="match status" value="1"/>
</dbReference>
<feature type="domain" description="Gliding motility-associated protein GldM N-terminal" evidence="2">
    <location>
        <begin position="30"/>
        <end position="249"/>
    </location>
</feature>
<keyword evidence="6" id="KW-1185">Reference proteome</keyword>
<evidence type="ECO:0000259" key="1">
    <source>
        <dbReference type="Pfam" id="PF12080"/>
    </source>
</evidence>
<dbReference type="Pfam" id="PF12081">
    <property type="entry name" value="GldM_1st"/>
    <property type="match status" value="1"/>
</dbReference>
<reference evidence="5 6" key="1">
    <citation type="submission" date="2019-08" db="EMBL/GenBank/DDBJ databases">
        <title>Lewinella sp. strain SSH13 Genome sequencing and assembly.</title>
        <authorList>
            <person name="Kim I."/>
        </authorList>
    </citation>
    <scope>NUCLEOTIDE SEQUENCE [LARGE SCALE GENOMIC DNA]</scope>
    <source>
        <strain evidence="5 6">SSH13</strain>
    </source>
</reference>
<name>A0A5C7FR18_9BACT</name>
<evidence type="ECO:0008006" key="7">
    <source>
        <dbReference type="Google" id="ProtNLM"/>
    </source>
</evidence>
<dbReference type="InterPro" id="IPR048406">
    <property type="entry name" value="GldM_Ig-like-2"/>
</dbReference>
<dbReference type="InterPro" id="IPR022720">
    <property type="entry name" value="Motility-assoc_prot_GldM_N"/>
</dbReference>
<dbReference type="RefSeq" id="WP_147931486.1">
    <property type="nucleotide sequence ID" value="NZ_VOXD01000022.1"/>
</dbReference>
<dbReference type="OrthoDB" id="1490890at2"/>
<sequence length="545" mass="58894">MSIPKEPRQLMINIMYLVLMALLALNVSAEVMNAFQTLDEGNQNSIATVDEQLDATVKGVETILEDDSKKRFQPIQPAIEEVRSISGEFGTYVDQLRDLMIDRSGNNNGEVDDEDYKVDHGVRALRGKKNKDITTRLLVLGEDGQGGLGAELKEKVIETRQRLIDAYSNLLTEHGQNMDLKPADIEAKIQSVAVNMPFNIDDEAWKEADRPSWEDFKFGHMPVAAVMPLLSQMKSDLKVSESNLVNDMVSLAGGKVIEIDKFFPVFNADRSYVIGGEKINAKVSVGSYSSSLDPSNVDLRVNGQRLRINPDGTADFSITGSGTGQKTLTTSVAVTNPLTGEVKRGEGKFTYEVGQRSVSVSADKMNVFYIGVDNPVTVAAAGVASGDVRVSVTGAASKKSGNNSNLIVTGNSVGDAKVNVTAKGQTLGSFDFRVKRIPDPKAKIGGSTGGKLRSNIFKSQSGLYAELENFDFEAKCGITGFELLYIPKRADPVVSTNAGGNFTASTKKLVDLAKPGDNFTIRNIKGRCPGDNGPRDLGTMSFQIQ</sequence>
<evidence type="ECO:0000259" key="3">
    <source>
        <dbReference type="Pfam" id="PF21601"/>
    </source>
</evidence>
<dbReference type="InterPro" id="IPR048405">
    <property type="entry name" value="GldM_Ig-like-1"/>
</dbReference>